<reference evidence="1 2" key="1">
    <citation type="submission" date="2024-03" db="EMBL/GenBank/DDBJ databases">
        <title>Ignisphaera cupida sp. nov., a hyperthermophilic hydrolytic archaeon from a hot spring of Kamchatka, and proposal of Ignisphaeraceae fam. nov.</title>
        <authorList>
            <person name="Podosokorskaya O.A."/>
            <person name="Elcheninov A.G."/>
            <person name="Maltseva A.I."/>
            <person name="Zayulina K.S."/>
            <person name="Novikov A."/>
            <person name="Merkel A.Y."/>
        </authorList>
    </citation>
    <scope>NUCLEOTIDE SEQUENCE [LARGE SCALE GENOMIC DNA]</scope>
    <source>
        <strain evidence="1 2">38H-sp</strain>
    </source>
</reference>
<evidence type="ECO:0000313" key="1">
    <source>
        <dbReference type="EMBL" id="MEM5948143.1"/>
    </source>
</evidence>
<proteinExistence type="predicted"/>
<keyword evidence="2" id="KW-1185">Reference proteome</keyword>
<sequence>MADSKLDSFHQEIWSEESIFRVENHLINNIFACRTPDAVEAAITYAKFLRLSGLNNQNYPLFLKLLEIDNHWVIDSLLGDSDPFLFLTPILPTKHLLSTAFRLLTNWHPGGIYPKTLSIVLGILQAAYSYAKDGYKIHNVSINDVNNLGKHLNKEKGQSDPVNRAILDILDRISLLEGQGGEEMELIARQCNLIRSHFFDKRKKMEDVIPQVLLVKSDFLVKEVLPEKVFED</sequence>
<comment type="caution">
    <text evidence="1">The sequence shown here is derived from an EMBL/GenBank/DDBJ whole genome shotgun (WGS) entry which is preliminary data.</text>
</comment>
<dbReference type="EMBL" id="JBCHKQ010000002">
    <property type="protein sequence ID" value="MEM5948143.1"/>
    <property type="molecule type" value="Genomic_DNA"/>
</dbReference>
<organism evidence="1 2">
    <name type="scientific">Rarispira pelagica</name>
    <dbReference type="NCBI Taxonomy" id="3141764"/>
    <lineage>
        <taxon>Bacteria</taxon>
        <taxon>Pseudomonadati</taxon>
        <taxon>Spirochaetota</taxon>
        <taxon>Spirochaetia</taxon>
        <taxon>Winmispirales</taxon>
        <taxon>Winmispiraceae</taxon>
        <taxon>Rarispira</taxon>
    </lineage>
</organism>
<accession>A0ABU9UBV1</accession>
<gene>
    <name evidence="1" type="ORF">WKV44_06275</name>
</gene>
<dbReference type="Proteomes" id="UP001466331">
    <property type="component" value="Unassembled WGS sequence"/>
</dbReference>
<protein>
    <submittedName>
        <fullName evidence="1">Uncharacterized protein</fullName>
    </submittedName>
</protein>
<evidence type="ECO:0000313" key="2">
    <source>
        <dbReference type="Proteomes" id="UP001466331"/>
    </source>
</evidence>
<name>A0ABU9UBV1_9SPIR</name>
<dbReference type="RefSeq" id="WP_420069589.1">
    <property type="nucleotide sequence ID" value="NZ_JBCHKQ010000002.1"/>
</dbReference>